<keyword evidence="3" id="KW-1185">Reference proteome</keyword>
<gene>
    <name evidence="2" type="ORF">V8G54_030093</name>
</gene>
<organism evidence="2 3">
    <name type="scientific">Vigna mungo</name>
    <name type="common">Black gram</name>
    <name type="synonym">Phaseolus mungo</name>
    <dbReference type="NCBI Taxonomy" id="3915"/>
    <lineage>
        <taxon>Eukaryota</taxon>
        <taxon>Viridiplantae</taxon>
        <taxon>Streptophyta</taxon>
        <taxon>Embryophyta</taxon>
        <taxon>Tracheophyta</taxon>
        <taxon>Spermatophyta</taxon>
        <taxon>Magnoliopsida</taxon>
        <taxon>eudicotyledons</taxon>
        <taxon>Gunneridae</taxon>
        <taxon>Pentapetalae</taxon>
        <taxon>rosids</taxon>
        <taxon>fabids</taxon>
        <taxon>Fabales</taxon>
        <taxon>Fabaceae</taxon>
        <taxon>Papilionoideae</taxon>
        <taxon>50 kb inversion clade</taxon>
        <taxon>NPAAA clade</taxon>
        <taxon>indigoferoid/millettioid clade</taxon>
        <taxon>Phaseoleae</taxon>
        <taxon>Vigna</taxon>
    </lineage>
</organism>
<sequence>MLRDPHLLPHDLSRRHGSSWLERRHGARERAAGGTNRRGGHGGNASADHPPGRTPLHHPQPQHLLHPAHRLRHHLVRLPPICPATVALMVGIKREGMAAPEPWRGPARCEKYLVGRLPHLVIVKAVELAEWPGEGVGVGAALAVDVVVQTGGGGGRVGLAASVVTHGGG</sequence>
<evidence type="ECO:0000313" key="3">
    <source>
        <dbReference type="Proteomes" id="UP001374535"/>
    </source>
</evidence>
<feature type="region of interest" description="Disordered" evidence="1">
    <location>
        <begin position="18"/>
        <end position="61"/>
    </location>
</feature>
<protein>
    <submittedName>
        <fullName evidence="2">Uncharacterized protein</fullName>
    </submittedName>
</protein>
<name>A0AAQ3MVL9_VIGMU</name>
<feature type="compositionally biased region" description="Basic and acidic residues" evidence="1">
    <location>
        <begin position="21"/>
        <end position="31"/>
    </location>
</feature>
<dbReference type="EMBL" id="CP144692">
    <property type="protein sequence ID" value="WVY97942.1"/>
    <property type="molecule type" value="Genomic_DNA"/>
</dbReference>
<evidence type="ECO:0000256" key="1">
    <source>
        <dbReference type="SAM" id="MobiDB-lite"/>
    </source>
</evidence>
<dbReference type="AlphaFoldDB" id="A0AAQ3MVL9"/>
<evidence type="ECO:0000313" key="2">
    <source>
        <dbReference type="EMBL" id="WVY97942.1"/>
    </source>
</evidence>
<accession>A0AAQ3MVL9</accession>
<proteinExistence type="predicted"/>
<reference evidence="2 3" key="1">
    <citation type="journal article" date="2023" name="Life. Sci Alliance">
        <title>Evolutionary insights into 3D genome organization and epigenetic landscape of Vigna mungo.</title>
        <authorList>
            <person name="Junaid A."/>
            <person name="Singh B."/>
            <person name="Bhatia S."/>
        </authorList>
    </citation>
    <scope>NUCLEOTIDE SEQUENCE [LARGE SCALE GENOMIC DNA]</scope>
    <source>
        <strain evidence="2">Urdbean</strain>
    </source>
</reference>
<dbReference type="Proteomes" id="UP001374535">
    <property type="component" value="Chromosome 9"/>
</dbReference>